<dbReference type="Gene3D" id="3.90.180.10">
    <property type="entry name" value="Medium-chain alcohol dehydrogenases, catalytic domain"/>
    <property type="match status" value="1"/>
</dbReference>
<evidence type="ECO:0000259" key="3">
    <source>
        <dbReference type="SMART" id="SM00829"/>
    </source>
</evidence>
<dbReference type="SUPFAM" id="SSF50129">
    <property type="entry name" value="GroES-like"/>
    <property type="match status" value="1"/>
</dbReference>
<dbReference type="PANTHER" id="PTHR48106">
    <property type="entry name" value="QUINONE OXIDOREDUCTASE PIG3-RELATED"/>
    <property type="match status" value="1"/>
</dbReference>
<dbReference type="InterPro" id="IPR013149">
    <property type="entry name" value="ADH-like_C"/>
</dbReference>
<dbReference type="EMBL" id="JAAFYZ010000237">
    <property type="protein sequence ID" value="MBS2553191.1"/>
    <property type="molecule type" value="Genomic_DNA"/>
</dbReference>
<dbReference type="InterPro" id="IPR011032">
    <property type="entry name" value="GroES-like_sf"/>
</dbReference>
<dbReference type="PANTHER" id="PTHR48106:SF7">
    <property type="entry name" value="DEHYDROGENASE, ZINC-CONTAINING, PUTATIVE (AFU_ORTHOLOGUE AFUA_5G10220)-RELATED"/>
    <property type="match status" value="1"/>
</dbReference>
<keyword evidence="5" id="KW-1185">Reference proteome</keyword>
<reference evidence="4 5" key="1">
    <citation type="submission" date="2020-02" db="EMBL/GenBank/DDBJ databases">
        <title>Acidophilic actinobacteria isolated from forest soil.</title>
        <authorList>
            <person name="Golinska P."/>
        </authorList>
    </citation>
    <scope>NUCLEOTIDE SEQUENCE [LARGE SCALE GENOMIC DNA]</scope>
    <source>
        <strain evidence="4 5">NL8</strain>
    </source>
</reference>
<evidence type="ECO:0000256" key="2">
    <source>
        <dbReference type="ARBA" id="ARBA00023002"/>
    </source>
</evidence>
<name>A0ABS5L4G8_9ACTN</name>
<accession>A0ABS5L4G8</accession>
<protein>
    <submittedName>
        <fullName evidence="4">NADP-dependent oxidoreductase</fullName>
    </submittedName>
</protein>
<dbReference type="Pfam" id="PF00107">
    <property type="entry name" value="ADH_zinc_N"/>
    <property type="match status" value="1"/>
</dbReference>
<dbReference type="Pfam" id="PF08240">
    <property type="entry name" value="ADH_N"/>
    <property type="match status" value="1"/>
</dbReference>
<comment type="caution">
    <text evidence="4">The sequence shown here is derived from an EMBL/GenBank/DDBJ whole genome shotgun (WGS) entry which is preliminary data.</text>
</comment>
<organism evidence="4 5">
    <name type="scientific">Catenulispora pinistramenti</name>
    <dbReference type="NCBI Taxonomy" id="2705254"/>
    <lineage>
        <taxon>Bacteria</taxon>
        <taxon>Bacillati</taxon>
        <taxon>Actinomycetota</taxon>
        <taxon>Actinomycetes</taxon>
        <taxon>Catenulisporales</taxon>
        <taxon>Catenulisporaceae</taxon>
        <taxon>Catenulispora</taxon>
    </lineage>
</organism>
<dbReference type="Proteomes" id="UP000730482">
    <property type="component" value="Unassembled WGS sequence"/>
</dbReference>
<evidence type="ECO:0000256" key="1">
    <source>
        <dbReference type="ARBA" id="ARBA00022857"/>
    </source>
</evidence>
<keyword evidence="1" id="KW-0521">NADP</keyword>
<dbReference type="Gene3D" id="3.40.50.720">
    <property type="entry name" value="NAD(P)-binding Rossmann-like Domain"/>
    <property type="match status" value="1"/>
</dbReference>
<dbReference type="SMART" id="SM00829">
    <property type="entry name" value="PKS_ER"/>
    <property type="match status" value="1"/>
</dbReference>
<keyword evidence="2" id="KW-0560">Oxidoreductase</keyword>
<dbReference type="RefSeq" id="WP_212019493.1">
    <property type="nucleotide sequence ID" value="NZ_JAAFYZ010000237.1"/>
</dbReference>
<gene>
    <name evidence="4" type="ORF">KGQ19_40695</name>
</gene>
<dbReference type="InterPro" id="IPR013154">
    <property type="entry name" value="ADH-like_N"/>
</dbReference>
<dbReference type="InterPro" id="IPR036291">
    <property type="entry name" value="NAD(P)-bd_dom_sf"/>
</dbReference>
<dbReference type="InterPro" id="IPR020843">
    <property type="entry name" value="ER"/>
</dbReference>
<sequence length="316" mass="32233">MRAIAIPEVGGTPALVDLPVPSPGPGEVLVRLATASLNPIDTDIASGRMHQLPTTSPLILGTDGAGRVVAVGESVTGFAVGDLVHGQFLDVPVGRGTYAEYAVIAEAPSHGALQRTPDGVTADVAAALPTAGMTGLGIIEALGLGPGRTLLITGATGGVGVFAVQFAAARGAEVIVTARPDADARIRGLGASQTIDYTRDDVAEVVRKSHPDGIHAFLDLTRDAPRFSEYAALVRDGGAAASATFTAPAELLASERIAVTNFMMADKPGLLARITEEVRSGRITVPIGRTITLDQVPESLGQNTGGGARGKTVVRI</sequence>
<evidence type="ECO:0000313" key="5">
    <source>
        <dbReference type="Proteomes" id="UP000730482"/>
    </source>
</evidence>
<evidence type="ECO:0000313" key="4">
    <source>
        <dbReference type="EMBL" id="MBS2553191.1"/>
    </source>
</evidence>
<feature type="domain" description="Enoyl reductase (ER)" evidence="3">
    <location>
        <begin position="10"/>
        <end position="314"/>
    </location>
</feature>
<dbReference type="CDD" id="cd05289">
    <property type="entry name" value="MDR_like_2"/>
    <property type="match status" value="1"/>
</dbReference>
<dbReference type="SUPFAM" id="SSF51735">
    <property type="entry name" value="NAD(P)-binding Rossmann-fold domains"/>
    <property type="match status" value="1"/>
</dbReference>
<proteinExistence type="predicted"/>